<dbReference type="KEGG" id="tnl:113506282"/>
<evidence type="ECO:0000256" key="6">
    <source>
        <dbReference type="RuleBase" id="RU363034"/>
    </source>
</evidence>
<dbReference type="Proteomes" id="UP000322000">
    <property type="component" value="Chromosome 9"/>
</dbReference>
<accession>A0A7E5WXP1</accession>
<dbReference type="InterPro" id="IPR018114">
    <property type="entry name" value="TRYPSIN_HIS"/>
</dbReference>
<dbReference type="GO" id="GO:0006508">
    <property type="term" value="P:proteolysis"/>
    <property type="evidence" value="ECO:0007669"/>
    <property type="project" value="UniProtKB-KW"/>
</dbReference>
<dbReference type="PROSITE" id="PS50240">
    <property type="entry name" value="TRYPSIN_DOM"/>
    <property type="match status" value="1"/>
</dbReference>
<name>A0A7E5WXP1_TRINI</name>
<sequence>MRFAVLALFVVAVTAAPRDPSRIVGGDLTTIDKYPSMAALLFSQNLVQFGQICGGTIINNRSILSAAHCIIGSVPNFRVRVGSTYANSGGEVLPLANIINHPQYSGNDNDITILRTAVEIKYSDVVQPAPIAGTNYNLQDDEVVWATGWGRIEQGGLVSEQLRDVQVWTINHDACRLRYLLNLTRITTDMLCTGWLGVGGRDQCQGDSGGPVYHDGVVVGVCSFGRGCASARFPGVNARVSSYTNWIQANA</sequence>
<dbReference type="PANTHER" id="PTHR24276">
    <property type="entry name" value="POLYSERASE-RELATED"/>
    <property type="match status" value="1"/>
</dbReference>
<comment type="similarity">
    <text evidence="5">Belongs to the peptidase S1 family. CLIP subfamily.</text>
</comment>
<dbReference type="InterPro" id="IPR001314">
    <property type="entry name" value="Peptidase_S1A"/>
</dbReference>
<evidence type="ECO:0000256" key="1">
    <source>
        <dbReference type="ARBA" id="ARBA00022670"/>
    </source>
</evidence>
<feature type="signal peptide" evidence="7">
    <location>
        <begin position="1"/>
        <end position="15"/>
    </location>
</feature>
<keyword evidence="2 6" id="KW-0378">Hydrolase</keyword>
<dbReference type="Gene3D" id="2.40.10.10">
    <property type="entry name" value="Trypsin-like serine proteases"/>
    <property type="match status" value="1"/>
</dbReference>
<keyword evidence="3 6" id="KW-0720">Serine protease</keyword>
<organism evidence="9 10">
    <name type="scientific">Trichoplusia ni</name>
    <name type="common">Cabbage looper</name>
    <dbReference type="NCBI Taxonomy" id="7111"/>
    <lineage>
        <taxon>Eukaryota</taxon>
        <taxon>Metazoa</taxon>
        <taxon>Ecdysozoa</taxon>
        <taxon>Arthropoda</taxon>
        <taxon>Hexapoda</taxon>
        <taxon>Insecta</taxon>
        <taxon>Pterygota</taxon>
        <taxon>Neoptera</taxon>
        <taxon>Endopterygota</taxon>
        <taxon>Lepidoptera</taxon>
        <taxon>Glossata</taxon>
        <taxon>Ditrysia</taxon>
        <taxon>Noctuoidea</taxon>
        <taxon>Noctuidae</taxon>
        <taxon>Plusiinae</taxon>
        <taxon>Trichoplusia</taxon>
    </lineage>
</organism>
<dbReference type="InterPro" id="IPR009003">
    <property type="entry name" value="Peptidase_S1_PA"/>
</dbReference>
<evidence type="ECO:0000256" key="3">
    <source>
        <dbReference type="ARBA" id="ARBA00022825"/>
    </source>
</evidence>
<feature type="domain" description="Peptidase S1" evidence="8">
    <location>
        <begin position="23"/>
        <end position="251"/>
    </location>
</feature>
<dbReference type="SMART" id="SM00020">
    <property type="entry name" value="Tryp_SPc"/>
    <property type="match status" value="1"/>
</dbReference>
<keyword evidence="4" id="KW-1015">Disulfide bond</keyword>
<dbReference type="PANTHER" id="PTHR24276:SF91">
    <property type="entry name" value="AT26814P-RELATED"/>
    <property type="match status" value="1"/>
</dbReference>
<dbReference type="RefSeq" id="XP_026744926.1">
    <property type="nucleotide sequence ID" value="XM_026889125.1"/>
</dbReference>
<dbReference type="Pfam" id="PF00089">
    <property type="entry name" value="Trypsin"/>
    <property type="match status" value="1"/>
</dbReference>
<dbReference type="PROSITE" id="PS00134">
    <property type="entry name" value="TRYPSIN_HIS"/>
    <property type="match status" value="1"/>
</dbReference>
<dbReference type="GO" id="GO:0004252">
    <property type="term" value="F:serine-type endopeptidase activity"/>
    <property type="evidence" value="ECO:0007669"/>
    <property type="project" value="InterPro"/>
</dbReference>
<dbReference type="FunCoup" id="A0A7E5WXP1">
    <property type="interactions" value="110"/>
</dbReference>
<dbReference type="PRINTS" id="PR00722">
    <property type="entry name" value="CHYMOTRYPSIN"/>
</dbReference>
<dbReference type="CDD" id="cd00190">
    <property type="entry name" value="Tryp_SPc"/>
    <property type="match status" value="1"/>
</dbReference>
<evidence type="ECO:0000256" key="7">
    <source>
        <dbReference type="SAM" id="SignalP"/>
    </source>
</evidence>
<keyword evidence="1 6" id="KW-0645">Protease</keyword>
<keyword evidence="9" id="KW-1185">Reference proteome</keyword>
<dbReference type="SUPFAM" id="SSF50494">
    <property type="entry name" value="Trypsin-like serine proteases"/>
    <property type="match status" value="1"/>
</dbReference>
<proteinExistence type="inferred from homology"/>
<evidence type="ECO:0000259" key="8">
    <source>
        <dbReference type="PROSITE" id="PS50240"/>
    </source>
</evidence>
<dbReference type="GeneID" id="113506282"/>
<feature type="chain" id="PRO_5028799935" evidence="7">
    <location>
        <begin position="16"/>
        <end position="251"/>
    </location>
</feature>
<evidence type="ECO:0000256" key="4">
    <source>
        <dbReference type="ARBA" id="ARBA00023157"/>
    </source>
</evidence>
<dbReference type="FunFam" id="2.40.10.10:FF:000002">
    <property type="entry name" value="Transmembrane protease serine"/>
    <property type="match status" value="1"/>
</dbReference>
<reference evidence="10" key="1">
    <citation type="submission" date="2025-08" db="UniProtKB">
        <authorList>
            <consortium name="RefSeq"/>
        </authorList>
    </citation>
    <scope>IDENTIFICATION</scope>
</reference>
<dbReference type="AlphaFoldDB" id="A0A7E5WXP1"/>
<dbReference type="InParanoid" id="A0A7E5WXP1"/>
<dbReference type="PROSITE" id="PS00135">
    <property type="entry name" value="TRYPSIN_SER"/>
    <property type="match status" value="1"/>
</dbReference>
<dbReference type="InterPro" id="IPR043504">
    <property type="entry name" value="Peptidase_S1_PA_chymotrypsin"/>
</dbReference>
<evidence type="ECO:0000313" key="9">
    <source>
        <dbReference type="Proteomes" id="UP000322000"/>
    </source>
</evidence>
<dbReference type="OrthoDB" id="9425590at2759"/>
<dbReference type="InterPro" id="IPR033116">
    <property type="entry name" value="TRYPSIN_SER"/>
</dbReference>
<protein>
    <submittedName>
        <fullName evidence="10">Trypsin, alkaline C-like</fullName>
    </submittedName>
</protein>
<dbReference type="InterPro" id="IPR001254">
    <property type="entry name" value="Trypsin_dom"/>
</dbReference>
<dbReference type="InterPro" id="IPR050430">
    <property type="entry name" value="Peptidase_S1"/>
</dbReference>
<keyword evidence="7" id="KW-0732">Signal</keyword>
<evidence type="ECO:0000313" key="10">
    <source>
        <dbReference type="RefSeq" id="XP_026744926.1"/>
    </source>
</evidence>
<gene>
    <name evidence="10" type="primary">LOC113506282</name>
</gene>
<evidence type="ECO:0000256" key="5">
    <source>
        <dbReference type="ARBA" id="ARBA00024195"/>
    </source>
</evidence>
<evidence type="ECO:0000256" key="2">
    <source>
        <dbReference type="ARBA" id="ARBA00022801"/>
    </source>
</evidence>